<dbReference type="GO" id="GO:0003755">
    <property type="term" value="F:peptidyl-prolyl cis-trans isomerase activity"/>
    <property type="evidence" value="ECO:0007669"/>
    <property type="project" value="UniProtKB-UniRule"/>
</dbReference>
<evidence type="ECO:0000256" key="6">
    <source>
        <dbReference type="ARBA" id="ARBA00023186"/>
    </source>
</evidence>
<evidence type="ECO:0000256" key="7">
    <source>
        <dbReference type="ARBA" id="ARBA00023235"/>
    </source>
</evidence>
<evidence type="ECO:0000313" key="12">
    <source>
        <dbReference type="Proteomes" id="UP000198535"/>
    </source>
</evidence>
<keyword evidence="7 8" id="KW-0413">Isomerase</keyword>
<dbReference type="PANTHER" id="PTHR47861:SF3">
    <property type="entry name" value="FKBP-TYPE PEPTIDYL-PROLYL CIS-TRANS ISOMERASE SLYD"/>
    <property type="match status" value="1"/>
</dbReference>
<dbReference type="EC" id="5.2.1.8" evidence="9"/>
<keyword evidence="4" id="KW-0963">Cytoplasm</keyword>
<evidence type="ECO:0000256" key="8">
    <source>
        <dbReference type="PROSITE-ProRule" id="PRU00277"/>
    </source>
</evidence>
<evidence type="ECO:0000256" key="3">
    <source>
        <dbReference type="ARBA" id="ARBA00006577"/>
    </source>
</evidence>
<dbReference type="STRING" id="487685.SAMN04488696_0405"/>
<feature type="domain" description="PPIase FKBP-type" evidence="10">
    <location>
        <begin position="19"/>
        <end position="108"/>
    </location>
</feature>
<comment type="similarity">
    <text evidence="3 9">Belongs to the FKBP-type PPIase family.</text>
</comment>
<dbReference type="Gene3D" id="3.10.50.40">
    <property type="match status" value="1"/>
</dbReference>
<name>A0A1I4P1M1_9EURY</name>
<protein>
    <recommendedName>
        <fullName evidence="9">Peptidyl-prolyl cis-trans isomerase</fullName>
        <ecNumber evidence="9">5.2.1.8</ecNumber>
    </recommendedName>
</protein>
<dbReference type="AlphaFoldDB" id="A0A1I4P1M1"/>
<dbReference type="PROSITE" id="PS50059">
    <property type="entry name" value="FKBP_PPIASE"/>
    <property type="match status" value="1"/>
</dbReference>
<comment type="subcellular location">
    <subcellularLocation>
        <location evidence="2">Cytoplasm</location>
    </subcellularLocation>
</comment>
<keyword evidence="6" id="KW-0143">Chaperone</keyword>
<evidence type="ECO:0000256" key="1">
    <source>
        <dbReference type="ARBA" id="ARBA00000971"/>
    </source>
</evidence>
<dbReference type="PANTHER" id="PTHR47861">
    <property type="entry name" value="FKBP-TYPE PEPTIDYL-PROLYL CIS-TRANS ISOMERASE SLYD"/>
    <property type="match status" value="1"/>
</dbReference>
<gene>
    <name evidence="11" type="ORF">SAMN04488696_0405</name>
</gene>
<accession>A0A1I4P1M1</accession>
<evidence type="ECO:0000256" key="5">
    <source>
        <dbReference type="ARBA" id="ARBA00023110"/>
    </source>
</evidence>
<proteinExistence type="inferred from homology"/>
<keyword evidence="12" id="KW-1185">Reference proteome</keyword>
<evidence type="ECO:0000256" key="4">
    <source>
        <dbReference type="ARBA" id="ARBA00022490"/>
    </source>
</evidence>
<dbReference type="GO" id="GO:0005737">
    <property type="term" value="C:cytoplasm"/>
    <property type="evidence" value="ECO:0007669"/>
    <property type="project" value="UniProtKB-SubCell"/>
</dbReference>
<evidence type="ECO:0000259" key="10">
    <source>
        <dbReference type="PROSITE" id="PS50059"/>
    </source>
</evidence>
<dbReference type="SUPFAM" id="SSF54534">
    <property type="entry name" value="FKBP-like"/>
    <property type="match status" value="1"/>
</dbReference>
<sequence>MSESLFCINRVDILPIQDGDTIKIDYTGTLDDGSVFDSSENHDEPLEFTVGAGQVIPGFDEAVKGMEVGGEKTFRIEAAEAYGEADPALTQTVPRSMLQSESEICAGMMIMVGTADGQQMPARISELTDETITLDMNHPLAGKALTFSIKVVEA</sequence>
<evidence type="ECO:0000256" key="9">
    <source>
        <dbReference type="RuleBase" id="RU003915"/>
    </source>
</evidence>
<dbReference type="GO" id="GO:0042026">
    <property type="term" value="P:protein refolding"/>
    <property type="evidence" value="ECO:0007669"/>
    <property type="project" value="UniProtKB-ARBA"/>
</dbReference>
<evidence type="ECO:0000256" key="2">
    <source>
        <dbReference type="ARBA" id="ARBA00004496"/>
    </source>
</evidence>
<dbReference type="Proteomes" id="UP000198535">
    <property type="component" value="Unassembled WGS sequence"/>
</dbReference>
<keyword evidence="5 8" id="KW-0697">Rotamase</keyword>
<evidence type="ECO:0000313" key="11">
    <source>
        <dbReference type="EMBL" id="SFM21701.1"/>
    </source>
</evidence>
<comment type="catalytic activity">
    <reaction evidence="1 8 9">
        <text>[protein]-peptidylproline (omega=180) = [protein]-peptidylproline (omega=0)</text>
        <dbReference type="Rhea" id="RHEA:16237"/>
        <dbReference type="Rhea" id="RHEA-COMP:10747"/>
        <dbReference type="Rhea" id="RHEA-COMP:10748"/>
        <dbReference type="ChEBI" id="CHEBI:83833"/>
        <dbReference type="ChEBI" id="CHEBI:83834"/>
        <dbReference type="EC" id="5.2.1.8"/>
    </reaction>
</comment>
<organism evidence="11 12">
    <name type="scientific">Methanolobus profundi</name>
    <dbReference type="NCBI Taxonomy" id="487685"/>
    <lineage>
        <taxon>Archaea</taxon>
        <taxon>Methanobacteriati</taxon>
        <taxon>Methanobacteriota</taxon>
        <taxon>Stenosarchaea group</taxon>
        <taxon>Methanomicrobia</taxon>
        <taxon>Methanosarcinales</taxon>
        <taxon>Methanosarcinaceae</taxon>
        <taxon>Methanolobus</taxon>
    </lineage>
</organism>
<dbReference type="InterPro" id="IPR046357">
    <property type="entry name" value="PPIase_dom_sf"/>
</dbReference>
<reference evidence="12" key="1">
    <citation type="submission" date="2016-10" db="EMBL/GenBank/DDBJ databases">
        <authorList>
            <person name="Varghese N."/>
            <person name="Submissions S."/>
        </authorList>
    </citation>
    <scope>NUCLEOTIDE SEQUENCE [LARGE SCALE GENOMIC DNA]</scope>
    <source>
        <strain evidence="12">Mob M</strain>
    </source>
</reference>
<dbReference type="Pfam" id="PF00254">
    <property type="entry name" value="FKBP_C"/>
    <property type="match status" value="1"/>
</dbReference>
<dbReference type="InterPro" id="IPR001179">
    <property type="entry name" value="PPIase_FKBP_dom"/>
</dbReference>
<dbReference type="EMBL" id="FOUJ01000001">
    <property type="protein sequence ID" value="SFM21701.1"/>
    <property type="molecule type" value="Genomic_DNA"/>
</dbReference>